<name>A0ACD0NXW2_9BASI</name>
<protein>
    <submittedName>
        <fullName evidence="1">Uncharacterized protein</fullName>
    </submittedName>
</protein>
<dbReference type="Proteomes" id="UP000245626">
    <property type="component" value="Unassembled WGS sequence"/>
</dbReference>
<reference evidence="1 2" key="1">
    <citation type="journal article" date="2018" name="Mol. Biol. Evol.">
        <title>Broad Genomic Sampling Reveals a Smut Pathogenic Ancestry of the Fungal Clade Ustilaginomycotina.</title>
        <authorList>
            <person name="Kijpornyongpan T."/>
            <person name="Mondo S.J."/>
            <person name="Barry K."/>
            <person name="Sandor L."/>
            <person name="Lee J."/>
            <person name="Lipzen A."/>
            <person name="Pangilinan J."/>
            <person name="LaButti K."/>
            <person name="Hainaut M."/>
            <person name="Henrissat B."/>
            <person name="Grigoriev I.V."/>
            <person name="Spatafora J.W."/>
            <person name="Aime M.C."/>
        </authorList>
    </citation>
    <scope>NUCLEOTIDE SEQUENCE [LARGE SCALE GENOMIC DNA]</scope>
    <source>
        <strain evidence="1 2">SA 807</strain>
    </source>
</reference>
<keyword evidence="2" id="KW-1185">Reference proteome</keyword>
<dbReference type="EMBL" id="KZ819913">
    <property type="protein sequence ID" value="PWN50626.1"/>
    <property type="molecule type" value="Genomic_DNA"/>
</dbReference>
<evidence type="ECO:0000313" key="1">
    <source>
        <dbReference type="EMBL" id="PWN50626.1"/>
    </source>
</evidence>
<accession>A0ACD0NXW2</accession>
<evidence type="ECO:0000313" key="2">
    <source>
        <dbReference type="Proteomes" id="UP000245626"/>
    </source>
</evidence>
<proteinExistence type="predicted"/>
<sequence length="951" mass="103823">MYASGALDQNGARQAIELSSDSEASFSSPLTSSVPPLSADDLSGSGGDAARRDVGHRDMNGSAVDIKSLALKVDQEQAPSTATLAPPPALQRTPTTSSSDKGNDRPPPDQTLDEYSTKSSSLSQSSKPAPDSLDSNLVGQEQEQEQEQQDEASAQASTSTATAVAAKSKATDHRPAGDVATTTAITTTSPSSPSPSTTSARSTITNRGDPNERVIENPKIDPSDSSPPAAASNPIPKTKSHFEPSVLATSKASRDSPTLPGPAPPAPQPITTPQSIPSPRATPSSKSQNLKMTSVMAQGGSFIPAQRVDITKVTLSHLGSMIKDTVDNRGIPLIVENVHKTNRWPSFFKAEDYIRMIGQDTIVQARNVLTWEDKEINLGQLFELAASAGETLLPTDQERFYGKDLECPLQWQEALASGMLPPEIVYHGHHDLAGSLNPNERPETLLCYLGSGDTWTPMHRDLCASLGQNLMTWSDPDATAFWFMTSSQDTDAAKTYIDSLGHEFDLEGTCADVEELRKAPFPFYVCEQRVGDLVLLPSRSIHQVINCGGRSIKAAWSRLTLKTLKTALHQDLPIYQRHCRRESYRTKEVIAASLRKVTERVSSSQSKDVAADLHLIKQLVSLYDEILADEYHPDWQTHRIIGSSDNYVECDFCGADVFQSFFECPKGDTLCAMCYCQGRSCDCTSSLELEPCQLVPFIDRMEIRHKAANVLNRLKEHYGLSAIEPITEESLGSSLWPHSYIAACKLRWTRQQSNEDNAASCRYCKGMYTSPNRYKCKPCHYSFCFACILRKFFIHPVHALAQDDQEGFHAYHRGESKKQYDNYKNNPQTLPACTLAHFNLIEAAITKPRCKPLKPTCKIGFIDQTEQFPNGPPGAPITAPTLHGASVGTPKREIPSRGSKRPSDAMSNSSSLSDIASRPDSAAKKARKSSPFRKSVSPKVSNAPVSCKDSS</sequence>
<organism evidence="1 2">
    <name type="scientific">Violaceomyces palustris</name>
    <dbReference type="NCBI Taxonomy" id="1673888"/>
    <lineage>
        <taxon>Eukaryota</taxon>
        <taxon>Fungi</taxon>
        <taxon>Dikarya</taxon>
        <taxon>Basidiomycota</taxon>
        <taxon>Ustilaginomycotina</taxon>
        <taxon>Ustilaginomycetes</taxon>
        <taxon>Violaceomycetales</taxon>
        <taxon>Violaceomycetaceae</taxon>
        <taxon>Violaceomyces</taxon>
    </lineage>
</organism>
<gene>
    <name evidence="1" type="ORF">IE53DRAFT_86176</name>
</gene>